<evidence type="ECO:0000259" key="1">
    <source>
        <dbReference type="Pfam" id="PF01370"/>
    </source>
</evidence>
<evidence type="ECO:0000313" key="3">
    <source>
        <dbReference type="Proteomes" id="UP001597180"/>
    </source>
</evidence>
<protein>
    <submittedName>
        <fullName evidence="2">SDR family oxidoreductase</fullName>
    </submittedName>
</protein>
<keyword evidence="3" id="KW-1185">Reference proteome</keyword>
<evidence type="ECO:0000313" key="2">
    <source>
        <dbReference type="EMBL" id="MFD1221747.1"/>
    </source>
</evidence>
<dbReference type="EMBL" id="JBHTLU010000019">
    <property type="protein sequence ID" value="MFD1221747.1"/>
    <property type="molecule type" value="Genomic_DNA"/>
</dbReference>
<dbReference type="InterPro" id="IPR001509">
    <property type="entry name" value="Epimerase_deHydtase"/>
</dbReference>
<dbReference type="SUPFAM" id="SSF51735">
    <property type="entry name" value="NAD(P)-binding Rossmann-fold domains"/>
    <property type="match status" value="1"/>
</dbReference>
<dbReference type="InterPro" id="IPR036291">
    <property type="entry name" value="NAD(P)-bd_dom_sf"/>
</dbReference>
<dbReference type="Gene3D" id="3.40.50.720">
    <property type="entry name" value="NAD(P)-binding Rossmann-like Domain"/>
    <property type="match status" value="1"/>
</dbReference>
<dbReference type="Proteomes" id="UP001597180">
    <property type="component" value="Unassembled WGS sequence"/>
</dbReference>
<dbReference type="PANTHER" id="PTHR48079">
    <property type="entry name" value="PROTEIN YEEZ"/>
    <property type="match status" value="1"/>
</dbReference>
<dbReference type="PANTHER" id="PTHR48079:SF9">
    <property type="entry name" value="PUTATIVE-RELATED"/>
    <property type="match status" value="1"/>
</dbReference>
<name>A0ABW3UN37_9BACL</name>
<reference evidence="3" key="1">
    <citation type="journal article" date="2019" name="Int. J. Syst. Evol. Microbiol.">
        <title>The Global Catalogue of Microorganisms (GCM) 10K type strain sequencing project: providing services to taxonomists for standard genome sequencing and annotation.</title>
        <authorList>
            <consortium name="The Broad Institute Genomics Platform"/>
            <consortium name="The Broad Institute Genome Sequencing Center for Infectious Disease"/>
            <person name="Wu L."/>
            <person name="Ma J."/>
        </authorList>
    </citation>
    <scope>NUCLEOTIDE SEQUENCE [LARGE SCALE GENOMIC DNA]</scope>
    <source>
        <strain evidence="3">CCUG 53270</strain>
    </source>
</reference>
<dbReference type="RefSeq" id="WP_345585906.1">
    <property type="nucleotide sequence ID" value="NZ_BAABJG010000003.1"/>
</dbReference>
<sequence>MRVFVTGATGFVGSAVVRELIAAGHQVVGLARSDKSAAALQAAGAEVQRGSLEDINSLQEGVSAADGVIHLAFNHDFSNFAAAAEADGRAIEAIGAALEGTKKPLVVTSGTLALPLGRIGTEEDASVQSTPRRSEEAAIVLAGRGVKSSVVRLSPSVHGPGEQGFVPVIIDIAREKGFVAYVEEGLNRWPAVHQLDAARLFRLALEKGGTGAVYHGVDDEGVPFREIAEVIGRNLNLPVRSISREDADAYFGWLSFASSADNPTSSALTRECLGWRPTHPSLIADLEQGHYFTK</sequence>
<organism evidence="2 3">
    <name type="scientific">Paenibacillus vulneris</name>
    <dbReference type="NCBI Taxonomy" id="1133364"/>
    <lineage>
        <taxon>Bacteria</taxon>
        <taxon>Bacillati</taxon>
        <taxon>Bacillota</taxon>
        <taxon>Bacilli</taxon>
        <taxon>Bacillales</taxon>
        <taxon>Paenibacillaceae</taxon>
        <taxon>Paenibacillus</taxon>
    </lineage>
</organism>
<comment type="caution">
    <text evidence="2">The sequence shown here is derived from an EMBL/GenBank/DDBJ whole genome shotgun (WGS) entry which is preliminary data.</text>
</comment>
<gene>
    <name evidence="2" type="ORF">ACFQ4B_16640</name>
</gene>
<dbReference type="InterPro" id="IPR051783">
    <property type="entry name" value="NAD(P)-dependent_oxidoreduct"/>
</dbReference>
<accession>A0ABW3UN37</accession>
<feature type="domain" description="NAD-dependent epimerase/dehydratase" evidence="1">
    <location>
        <begin position="3"/>
        <end position="76"/>
    </location>
</feature>
<dbReference type="CDD" id="cd05262">
    <property type="entry name" value="SDR_a7"/>
    <property type="match status" value="1"/>
</dbReference>
<dbReference type="Pfam" id="PF01370">
    <property type="entry name" value="Epimerase"/>
    <property type="match status" value="1"/>
</dbReference>
<proteinExistence type="predicted"/>